<dbReference type="SUPFAM" id="SSF110916">
    <property type="entry name" value="Peptidyl-tRNA hydrolase domain-like"/>
    <property type="match status" value="1"/>
</dbReference>
<sequence length="134" mass="15365">MDAAALLQEIKLKAVRSSGAGGQHVNKVSTKVELAFDVANSQALSLKEKERILHKLAHRLTKGNVLILQAGDTRSQYRNKELVIKRFLQLLEDALTFQKKRRKTKPSKSSIEKRLRKKKKDALKKQNRRRPKLD</sequence>
<dbReference type="Gene3D" id="3.30.160.20">
    <property type="match status" value="1"/>
</dbReference>
<dbReference type="RefSeq" id="WP_154363528.1">
    <property type="nucleotide sequence ID" value="NZ_CANMYZ010000001.1"/>
</dbReference>
<gene>
    <name evidence="3" type="ORF">GJ691_02850</name>
</gene>
<dbReference type="GO" id="GO:0004045">
    <property type="term" value="F:peptidyl-tRNA hydrolase activity"/>
    <property type="evidence" value="ECO:0007669"/>
    <property type="project" value="UniProtKB-EC"/>
</dbReference>
<dbReference type="InterPro" id="IPR000352">
    <property type="entry name" value="Pep_chain_release_fac_I"/>
</dbReference>
<evidence type="ECO:0000313" key="4">
    <source>
        <dbReference type="Proteomes" id="UP000443153"/>
    </source>
</evidence>
<feature type="domain" description="Prokaryotic-type class I peptide chain release factors" evidence="2">
    <location>
        <begin position="16"/>
        <end position="32"/>
    </location>
</feature>
<dbReference type="Pfam" id="PF00472">
    <property type="entry name" value="RF-1"/>
    <property type="match status" value="1"/>
</dbReference>
<dbReference type="PANTHER" id="PTHR47814">
    <property type="entry name" value="PEPTIDYL-TRNA HYDROLASE ARFB"/>
    <property type="match status" value="1"/>
</dbReference>
<dbReference type="EMBL" id="WKJH01000001">
    <property type="protein sequence ID" value="MRX63099.1"/>
    <property type="molecule type" value="Genomic_DNA"/>
</dbReference>
<protein>
    <submittedName>
        <fullName evidence="3">Aminoacyl-tRNA hydrolase</fullName>
        <ecNumber evidence="3">3.1.1.29</ecNumber>
    </submittedName>
</protein>
<dbReference type="OrthoDB" id="9815709at2"/>
<accession>A0A6I2MKH6</accession>
<dbReference type="AlphaFoldDB" id="A0A6I2MKH6"/>
<comment type="caution">
    <text evidence="3">The sequence shown here is derived from an EMBL/GenBank/DDBJ whole genome shotgun (WGS) entry which is preliminary data.</text>
</comment>
<dbReference type="GO" id="GO:0043022">
    <property type="term" value="F:ribosome binding"/>
    <property type="evidence" value="ECO:0007669"/>
    <property type="project" value="TreeGrafter"/>
</dbReference>
<feature type="compositionally biased region" description="Basic residues" evidence="1">
    <location>
        <begin position="114"/>
        <end position="134"/>
    </location>
</feature>
<evidence type="ECO:0000256" key="1">
    <source>
        <dbReference type="SAM" id="MobiDB-lite"/>
    </source>
</evidence>
<dbReference type="GO" id="GO:0003747">
    <property type="term" value="F:translation release factor activity"/>
    <property type="evidence" value="ECO:0007669"/>
    <property type="project" value="InterPro"/>
</dbReference>
<keyword evidence="4" id="KW-1185">Reference proteome</keyword>
<evidence type="ECO:0000313" key="3">
    <source>
        <dbReference type="EMBL" id="MRX63099.1"/>
    </source>
</evidence>
<organism evidence="3 4">
    <name type="scientific">Maribacter luteus</name>
    <dbReference type="NCBI Taxonomy" id="2594478"/>
    <lineage>
        <taxon>Bacteria</taxon>
        <taxon>Pseudomonadati</taxon>
        <taxon>Bacteroidota</taxon>
        <taxon>Flavobacteriia</taxon>
        <taxon>Flavobacteriales</taxon>
        <taxon>Flavobacteriaceae</taxon>
        <taxon>Maribacter</taxon>
    </lineage>
</organism>
<reference evidence="3 4" key="1">
    <citation type="submission" date="2019-11" db="EMBL/GenBank/DDBJ databases">
        <title>Maribacter lutea sp. nov., a marine bacterium isolated from intertidal sand.</title>
        <authorList>
            <person name="Liu A."/>
        </authorList>
    </citation>
    <scope>NUCLEOTIDE SEQUENCE [LARGE SCALE GENOMIC DNA]</scope>
    <source>
        <strain evidence="3 4">RZ05</strain>
    </source>
</reference>
<proteinExistence type="predicted"/>
<dbReference type="EC" id="3.1.1.29" evidence="3"/>
<dbReference type="GO" id="GO:0072344">
    <property type="term" value="P:rescue of stalled ribosome"/>
    <property type="evidence" value="ECO:0007669"/>
    <property type="project" value="TreeGrafter"/>
</dbReference>
<dbReference type="NCBIfam" id="NF006718">
    <property type="entry name" value="PRK09256.1"/>
    <property type="match status" value="1"/>
</dbReference>
<dbReference type="PANTHER" id="PTHR47814:SF1">
    <property type="entry name" value="PEPTIDYL-TRNA HYDROLASE ARFB"/>
    <property type="match status" value="1"/>
</dbReference>
<name>A0A6I2MKH6_9FLAO</name>
<keyword evidence="3" id="KW-0378">Hydrolase</keyword>
<dbReference type="Proteomes" id="UP000443153">
    <property type="component" value="Unassembled WGS sequence"/>
</dbReference>
<evidence type="ECO:0000259" key="2">
    <source>
        <dbReference type="PROSITE" id="PS00745"/>
    </source>
</evidence>
<feature type="region of interest" description="Disordered" evidence="1">
    <location>
        <begin position="99"/>
        <end position="134"/>
    </location>
</feature>
<dbReference type="PROSITE" id="PS00745">
    <property type="entry name" value="RF_PROK_I"/>
    <property type="match status" value="1"/>
</dbReference>